<reference evidence="5" key="1">
    <citation type="journal article" date="2019" name="Int. J. Syst. Evol. Microbiol.">
        <title>The Global Catalogue of Microorganisms (GCM) 10K type strain sequencing project: providing services to taxonomists for standard genome sequencing and annotation.</title>
        <authorList>
            <consortium name="The Broad Institute Genomics Platform"/>
            <consortium name="The Broad Institute Genome Sequencing Center for Infectious Disease"/>
            <person name="Wu L."/>
            <person name="Ma J."/>
        </authorList>
    </citation>
    <scope>NUCLEOTIDE SEQUENCE [LARGE SCALE GENOMIC DNA]</scope>
    <source>
        <strain evidence="5">JCM 17808</strain>
    </source>
</reference>
<dbReference type="InterPro" id="IPR016181">
    <property type="entry name" value="Acyl_CoA_acyltransferase"/>
</dbReference>
<dbReference type="Proteomes" id="UP001500642">
    <property type="component" value="Unassembled WGS sequence"/>
</dbReference>
<dbReference type="PANTHER" id="PTHR43072">
    <property type="entry name" value="N-ACETYLTRANSFERASE"/>
    <property type="match status" value="1"/>
</dbReference>
<evidence type="ECO:0000313" key="5">
    <source>
        <dbReference type="Proteomes" id="UP001500642"/>
    </source>
</evidence>
<keyword evidence="2" id="KW-0012">Acyltransferase</keyword>
<evidence type="ECO:0000313" key="4">
    <source>
        <dbReference type="EMBL" id="GAA4385270.1"/>
    </source>
</evidence>
<dbReference type="SUPFAM" id="SSF55729">
    <property type="entry name" value="Acyl-CoA N-acyltransferases (Nat)"/>
    <property type="match status" value="1"/>
</dbReference>
<proteinExistence type="predicted"/>
<keyword evidence="1" id="KW-0808">Transferase</keyword>
<sequence>MTDTPSTFDLDQLTIHPLDEVDAMELRDFLAEQSSHFWGDKDLSEEHDPYWFRQMASGGLVARFRNEIVGYLLGCFPKDGPSYIHLVAAHDDFRHRGIGRRLYTAFIDRARRLGEDEVEATTVPENSDAISFHSSLGFEAELVSDYAGPGVARVLFHMKL</sequence>
<gene>
    <name evidence="4" type="ORF">GCM10023167_06870</name>
</gene>
<dbReference type="CDD" id="cd04301">
    <property type="entry name" value="NAT_SF"/>
    <property type="match status" value="1"/>
</dbReference>
<dbReference type="Pfam" id="PF00583">
    <property type="entry name" value="Acetyltransf_1"/>
    <property type="match status" value="1"/>
</dbReference>
<accession>A0ABP8J5D9</accession>
<dbReference type="PANTHER" id="PTHR43072:SF23">
    <property type="entry name" value="UPF0039 PROTEIN C11D3.02C"/>
    <property type="match status" value="1"/>
</dbReference>
<evidence type="ECO:0000256" key="2">
    <source>
        <dbReference type="ARBA" id="ARBA00023315"/>
    </source>
</evidence>
<dbReference type="EMBL" id="BAABGL010000003">
    <property type="protein sequence ID" value="GAA4385270.1"/>
    <property type="molecule type" value="Genomic_DNA"/>
</dbReference>
<evidence type="ECO:0000259" key="3">
    <source>
        <dbReference type="PROSITE" id="PS51186"/>
    </source>
</evidence>
<name>A0ABP8J5D9_9MICO</name>
<keyword evidence="5" id="KW-1185">Reference proteome</keyword>
<dbReference type="Gene3D" id="3.40.630.30">
    <property type="match status" value="1"/>
</dbReference>
<organism evidence="4 5">
    <name type="scientific">Brevibacterium pityocampae</name>
    <dbReference type="NCBI Taxonomy" id="506594"/>
    <lineage>
        <taxon>Bacteria</taxon>
        <taxon>Bacillati</taxon>
        <taxon>Actinomycetota</taxon>
        <taxon>Actinomycetes</taxon>
        <taxon>Micrococcales</taxon>
        <taxon>Brevibacteriaceae</taxon>
        <taxon>Brevibacterium</taxon>
    </lineage>
</organism>
<evidence type="ECO:0000256" key="1">
    <source>
        <dbReference type="ARBA" id="ARBA00022679"/>
    </source>
</evidence>
<dbReference type="RefSeq" id="WP_137317947.1">
    <property type="nucleotide sequence ID" value="NZ_BAABGL010000003.1"/>
</dbReference>
<dbReference type="InterPro" id="IPR000182">
    <property type="entry name" value="GNAT_dom"/>
</dbReference>
<dbReference type="PROSITE" id="PS51186">
    <property type="entry name" value="GNAT"/>
    <property type="match status" value="1"/>
</dbReference>
<comment type="caution">
    <text evidence="4">The sequence shown here is derived from an EMBL/GenBank/DDBJ whole genome shotgun (WGS) entry which is preliminary data.</text>
</comment>
<feature type="domain" description="N-acetyltransferase" evidence="3">
    <location>
        <begin position="13"/>
        <end position="160"/>
    </location>
</feature>
<protein>
    <recommendedName>
        <fullName evidence="3">N-acetyltransferase domain-containing protein</fullName>
    </recommendedName>
</protein>